<gene>
    <name evidence="7" type="ORF">EI42_05292</name>
</gene>
<dbReference type="SUPFAM" id="SSF55048">
    <property type="entry name" value="Probable ACP-binding domain of malonyl-CoA ACP transacylase"/>
    <property type="match status" value="1"/>
</dbReference>
<accession>A0A326UC34</accession>
<dbReference type="InterPro" id="IPR016036">
    <property type="entry name" value="Malonyl_transacylase_ACP-bd"/>
</dbReference>
<evidence type="ECO:0000313" key="8">
    <source>
        <dbReference type="Proteomes" id="UP000248806"/>
    </source>
</evidence>
<evidence type="ECO:0000313" key="7">
    <source>
        <dbReference type="EMBL" id="PZW22841.1"/>
    </source>
</evidence>
<dbReference type="RefSeq" id="WP_111325562.1">
    <property type="nucleotide sequence ID" value="NZ_BIFX01000001.1"/>
</dbReference>
<comment type="catalytic activity">
    <reaction evidence="3 4">
        <text>holo-[ACP] + malonyl-CoA = malonyl-[ACP] + CoA</text>
        <dbReference type="Rhea" id="RHEA:41792"/>
        <dbReference type="Rhea" id="RHEA-COMP:9623"/>
        <dbReference type="Rhea" id="RHEA-COMP:9685"/>
        <dbReference type="ChEBI" id="CHEBI:57287"/>
        <dbReference type="ChEBI" id="CHEBI:57384"/>
        <dbReference type="ChEBI" id="CHEBI:64479"/>
        <dbReference type="ChEBI" id="CHEBI:78449"/>
        <dbReference type="EC" id="2.3.1.39"/>
    </reaction>
</comment>
<dbReference type="Pfam" id="PF00698">
    <property type="entry name" value="Acyl_transf_1"/>
    <property type="match status" value="1"/>
</dbReference>
<dbReference type="Gene3D" id="3.30.70.250">
    <property type="entry name" value="Malonyl-CoA ACP transacylase, ACP-binding"/>
    <property type="match status" value="1"/>
</dbReference>
<dbReference type="InterPro" id="IPR016035">
    <property type="entry name" value="Acyl_Trfase/lysoPLipase"/>
</dbReference>
<dbReference type="PANTHER" id="PTHR42681:SF1">
    <property type="entry name" value="MALONYL-COA-ACYL CARRIER PROTEIN TRANSACYLASE, MITOCHONDRIAL"/>
    <property type="match status" value="1"/>
</dbReference>
<dbReference type="PANTHER" id="PTHR42681">
    <property type="entry name" value="MALONYL-COA-ACYL CARRIER PROTEIN TRANSACYLASE, MITOCHONDRIAL"/>
    <property type="match status" value="1"/>
</dbReference>
<evidence type="ECO:0000256" key="2">
    <source>
        <dbReference type="ARBA" id="ARBA00023315"/>
    </source>
</evidence>
<dbReference type="EMBL" id="QKUF01000030">
    <property type="protein sequence ID" value="PZW22841.1"/>
    <property type="molecule type" value="Genomic_DNA"/>
</dbReference>
<dbReference type="InterPro" id="IPR050858">
    <property type="entry name" value="Mal-CoA-ACP_Trans/PKS_FabD"/>
</dbReference>
<sequence>MRYAFLFPGMASQREGMGRDLAERWPEARAVFSQASAVLGYDFAQKCFYSPLNELTSTQEMRLLTMFVVSVASLRVLEGAGLRPAIVAGASGGIFASLLAADAIDFAQAVRVLEQRGRLIASIPPEKRGSMLAIITANEEVMQQVELIGGEEKAHVGLYNSPTQIVFAGSDEVLRRVRERVRGLRGVYIPRPERFSVGNAHHSPLLMVIQEQWCELVNTMTIRQPRIPVLLSGFNEVTTDPHRVREALLDLNGGAVYWRQSFSRMLEEGYRLFLEVGPCQTLTKLASAWKTPHTALPCGTVAEIEAVFTHLSEKQAA</sequence>
<evidence type="ECO:0000256" key="5">
    <source>
        <dbReference type="PIRSR" id="PIRSR000446-1"/>
    </source>
</evidence>
<dbReference type="PIRSF" id="PIRSF000446">
    <property type="entry name" value="Mct"/>
    <property type="match status" value="1"/>
</dbReference>
<comment type="similarity">
    <text evidence="4">Belongs to the fabD family.</text>
</comment>
<keyword evidence="1 4" id="KW-0808">Transferase</keyword>
<feature type="active site" evidence="5">
    <location>
        <position position="202"/>
    </location>
</feature>
<dbReference type="GO" id="GO:0004314">
    <property type="term" value="F:[acyl-carrier-protein] S-malonyltransferase activity"/>
    <property type="evidence" value="ECO:0007669"/>
    <property type="project" value="UniProtKB-EC"/>
</dbReference>
<dbReference type="SUPFAM" id="SSF52151">
    <property type="entry name" value="FabD/lysophospholipase-like"/>
    <property type="match status" value="1"/>
</dbReference>
<proteinExistence type="inferred from homology"/>
<evidence type="ECO:0000256" key="4">
    <source>
        <dbReference type="PIRNR" id="PIRNR000446"/>
    </source>
</evidence>
<dbReference type="GO" id="GO:0006633">
    <property type="term" value="P:fatty acid biosynthetic process"/>
    <property type="evidence" value="ECO:0007669"/>
    <property type="project" value="TreeGrafter"/>
</dbReference>
<dbReference type="GO" id="GO:0005829">
    <property type="term" value="C:cytosol"/>
    <property type="evidence" value="ECO:0007669"/>
    <property type="project" value="TreeGrafter"/>
</dbReference>
<organism evidence="7 8">
    <name type="scientific">Thermosporothrix hazakensis</name>
    <dbReference type="NCBI Taxonomy" id="644383"/>
    <lineage>
        <taxon>Bacteria</taxon>
        <taxon>Bacillati</taxon>
        <taxon>Chloroflexota</taxon>
        <taxon>Ktedonobacteria</taxon>
        <taxon>Ktedonobacterales</taxon>
        <taxon>Thermosporotrichaceae</taxon>
        <taxon>Thermosporothrix</taxon>
    </lineage>
</organism>
<dbReference type="InterPro" id="IPR024925">
    <property type="entry name" value="Malonyl_CoA-ACP_transAc"/>
</dbReference>
<name>A0A326UC34_THEHA</name>
<protein>
    <recommendedName>
        <fullName evidence="4">Malonyl CoA-acyl carrier protein transacylase</fullName>
        <ecNumber evidence="4">2.3.1.39</ecNumber>
    </recommendedName>
</protein>
<keyword evidence="2 4" id="KW-0012">Acyltransferase</keyword>
<dbReference type="Gene3D" id="3.40.366.10">
    <property type="entry name" value="Malonyl-Coenzyme A Acyl Carrier Protein, domain 2"/>
    <property type="match status" value="1"/>
</dbReference>
<feature type="active site" evidence="5">
    <location>
        <position position="91"/>
    </location>
</feature>
<dbReference type="EC" id="2.3.1.39" evidence="4"/>
<dbReference type="Proteomes" id="UP000248806">
    <property type="component" value="Unassembled WGS sequence"/>
</dbReference>
<evidence type="ECO:0000256" key="3">
    <source>
        <dbReference type="ARBA" id="ARBA00048462"/>
    </source>
</evidence>
<dbReference type="AlphaFoldDB" id="A0A326UC34"/>
<dbReference type="OrthoDB" id="9805460at2"/>
<dbReference type="InterPro" id="IPR001227">
    <property type="entry name" value="Ac_transferase_dom_sf"/>
</dbReference>
<evidence type="ECO:0000259" key="6">
    <source>
        <dbReference type="SMART" id="SM00827"/>
    </source>
</evidence>
<reference evidence="7 8" key="1">
    <citation type="submission" date="2018-06" db="EMBL/GenBank/DDBJ databases">
        <title>Genomic Encyclopedia of Archaeal and Bacterial Type Strains, Phase II (KMG-II): from individual species to whole genera.</title>
        <authorList>
            <person name="Goeker M."/>
        </authorList>
    </citation>
    <scope>NUCLEOTIDE SEQUENCE [LARGE SCALE GENOMIC DNA]</scope>
    <source>
        <strain evidence="7 8">ATCC BAA-1881</strain>
    </source>
</reference>
<evidence type="ECO:0000256" key="1">
    <source>
        <dbReference type="ARBA" id="ARBA00022679"/>
    </source>
</evidence>
<comment type="caution">
    <text evidence="7">The sequence shown here is derived from an EMBL/GenBank/DDBJ whole genome shotgun (WGS) entry which is preliminary data.</text>
</comment>
<feature type="domain" description="Malonyl-CoA:ACP transacylase (MAT)" evidence="6">
    <location>
        <begin position="6"/>
        <end position="301"/>
    </location>
</feature>
<dbReference type="InterPro" id="IPR014043">
    <property type="entry name" value="Acyl_transferase_dom"/>
</dbReference>
<keyword evidence="8" id="KW-1185">Reference proteome</keyword>
<dbReference type="SMART" id="SM00827">
    <property type="entry name" value="PKS_AT"/>
    <property type="match status" value="1"/>
</dbReference>